<keyword evidence="6" id="KW-0547">Nucleotide-binding</keyword>
<evidence type="ECO:0000256" key="9">
    <source>
        <dbReference type="ARBA" id="ARBA00022927"/>
    </source>
</evidence>
<comment type="catalytic activity">
    <reaction evidence="13">
        <text>GTP + H2O = GDP + phosphate + H(+)</text>
        <dbReference type="Rhea" id="RHEA:19669"/>
        <dbReference type="ChEBI" id="CHEBI:15377"/>
        <dbReference type="ChEBI" id="CHEBI:15378"/>
        <dbReference type="ChEBI" id="CHEBI:37565"/>
        <dbReference type="ChEBI" id="CHEBI:43474"/>
        <dbReference type="ChEBI" id="CHEBI:58189"/>
        <dbReference type="EC" id="3.6.5.2"/>
    </reaction>
    <physiologicalReaction direction="left-to-right" evidence="13">
        <dbReference type="Rhea" id="RHEA:19670"/>
    </physiologicalReaction>
</comment>
<dbReference type="PANTHER" id="PTHR47978">
    <property type="match status" value="1"/>
</dbReference>
<dbReference type="PROSITE" id="PS51419">
    <property type="entry name" value="RAB"/>
    <property type="match status" value="1"/>
</dbReference>
<dbReference type="InterPro" id="IPR001806">
    <property type="entry name" value="Small_GTPase"/>
</dbReference>
<comment type="cofactor">
    <cofactor evidence="1">
        <name>Mg(2+)</name>
        <dbReference type="ChEBI" id="CHEBI:18420"/>
    </cofactor>
</comment>
<reference evidence="14 15" key="1">
    <citation type="submission" date="2017-05" db="EMBL/GenBank/DDBJ databases">
        <title>Genome of assembly of the Bengalese finch, Lonchura striata domestica.</title>
        <authorList>
            <person name="Colquitt B.M."/>
            <person name="Brainard M.S."/>
        </authorList>
    </citation>
    <scope>NUCLEOTIDE SEQUENCE [LARGE SCALE GENOMIC DNA]</scope>
    <source>
        <strain evidence="14">White83orange57</strain>
    </source>
</reference>
<evidence type="ECO:0000256" key="4">
    <source>
        <dbReference type="ARBA" id="ARBA00022448"/>
    </source>
</evidence>
<dbReference type="SMART" id="SM00175">
    <property type="entry name" value="RAB"/>
    <property type="match status" value="1"/>
</dbReference>
<dbReference type="Pfam" id="PF00071">
    <property type="entry name" value="Ras"/>
    <property type="match status" value="2"/>
</dbReference>
<dbReference type="EC" id="3.6.5.2" evidence="3"/>
<evidence type="ECO:0000256" key="10">
    <source>
        <dbReference type="ARBA" id="ARBA00023134"/>
    </source>
</evidence>
<evidence type="ECO:0000256" key="8">
    <source>
        <dbReference type="ARBA" id="ARBA00022842"/>
    </source>
</evidence>
<dbReference type="PROSITE" id="PS51420">
    <property type="entry name" value="RHO"/>
    <property type="match status" value="1"/>
</dbReference>
<accession>A0A218UV30</accession>
<evidence type="ECO:0000313" key="15">
    <source>
        <dbReference type="Proteomes" id="UP000197619"/>
    </source>
</evidence>
<dbReference type="EMBL" id="MUZQ01000120">
    <property type="protein sequence ID" value="OWK57633.1"/>
    <property type="molecule type" value="Genomic_DNA"/>
</dbReference>
<dbReference type="SMART" id="SM00177">
    <property type="entry name" value="ARF"/>
    <property type="match status" value="1"/>
</dbReference>
<comment type="caution">
    <text evidence="14">The sequence shown here is derived from an EMBL/GenBank/DDBJ whole genome shotgun (WGS) entry which is preliminary data.</text>
</comment>
<keyword evidence="7" id="KW-0378">Hydrolase</keyword>
<keyword evidence="15" id="KW-1185">Reference proteome</keyword>
<name>A0A218UV30_9PASE</name>
<evidence type="ECO:0000256" key="13">
    <source>
        <dbReference type="ARBA" id="ARBA00047660"/>
    </source>
</evidence>
<dbReference type="GO" id="GO:0003925">
    <property type="term" value="F:G protein activity"/>
    <property type="evidence" value="ECO:0007669"/>
    <property type="project" value="UniProtKB-EC"/>
</dbReference>
<dbReference type="GO" id="GO:0005525">
    <property type="term" value="F:GTP binding"/>
    <property type="evidence" value="ECO:0007669"/>
    <property type="project" value="UniProtKB-KW"/>
</dbReference>
<dbReference type="NCBIfam" id="TIGR00231">
    <property type="entry name" value="small_GTP"/>
    <property type="match status" value="1"/>
</dbReference>
<dbReference type="SMART" id="SM00173">
    <property type="entry name" value="RAS"/>
    <property type="match status" value="1"/>
</dbReference>
<dbReference type="GO" id="GO:0046872">
    <property type="term" value="F:metal ion binding"/>
    <property type="evidence" value="ECO:0007669"/>
    <property type="project" value="UniProtKB-KW"/>
</dbReference>
<evidence type="ECO:0000313" key="14">
    <source>
        <dbReference type="EMBL" id="OWK57633.1"/>
    </source>
</evidence>
<gene>
    <name evidence="14" type="primary">RAB26_0</name>
    <name evidence="14" type="ORF">RLOC_00009244</name>
</gene>
<keyword evidence="10" id="KW-0342">GTP-binding</keyword>
<dbReference type="Proteomes" id="UP000197619">
    <property type="component" value="Unassembled WGS sequence"/>
</dbReference>
<keyword evidence="5" id="KW-0479">Metal-binding</keyword>
<dbReference type="PRINTS" id="PR00449">
    <property type="entry name" value="RASTRNSFRMNG"/>
</dbReference>
<evidence type="ECO:0000256" key="5">
    <source>
        <dbReference type="ARBA" id="ARBA00022723"/>
    </source>
</evidence>
<keyword evidence="4" id="KW-0813">Transport</keyword>
<evidence type="ECO:0000256" key="1">
    <source>
        <dbReference type="ARBA" id="ARBA00001946"/>
    </source>
</evidence>
<dbReference type="GO" id="GO:0015031">
    <property type="term" value="P:protein transport"/>
    <property type="evidence" value="ECO:0007669"/>
    <property type="project" value="UniProtKB-KW"/>
</dbReference>
<keyword evidence="12" id="KW-0636">Prenylation</keyword>
<evidence type="ECO:0000256" key="6">
    <source>
        <dbReference type="ARBA" id="ARBA00022741"/>
    </source>
</evidence>
<dbReference type="PROSITE" id="PS51421">
    <property type="entry name" value="RAS"/>
    <property type="match status" value="1"/>
</dbReference>
<protein>
    <recommendedName>
        <fullName evidence="3">small monomeric GTPase</fullName>
        <ecNumber evidence="3">3.6.5.2</ecNumber>
    </recommendedName>
</protein>
<evidence type="ECO:0000256" key="11">
    <source>
        <dbReference type="ARBA" id="ARBA00023288"/>
    </source>
</evidence>
<keyword evidence="11" id="KW-0449">Lipoprotein</keyword>
<evidence type="ECO:0000256" key="3">
    <source>
        <dbReference type="ARBA" id="ARBA00011984"/>
    </source>
</evidence>
<dbReference type="InterPro" id="IPR027417">
    <property type="entry name" value="P-loop_NTPase"/>
</dbReference>
<dbReference type="Gene3D" id="3.40.50.300">
    <property type="entry name" value="P-loop containing nucleotide triphosphate hydrolases"/>
    <property type="match status" value="2"/>
</dbReference>
<comment type="similarity">
    <text evidence="2">Belongs to the small GTPase superfamily. Rab family.</text>
</comment>
<dbReference type="FunFam" id="3.40.50.300:FF:000459">
    <property type="entry name" value="ras-related protein Rab-37 isoform X1"/>
    <property type="match status" value="1"/>
</dbReference>
<evidence type="ECO:0000256" key="12">
    <source>
        <dbReference type="ARBA" id="ARBA00023289"/>
    </source>
</evidence>
<dbReference type="SUPFAM" id="SSF52540">
    <property type="entry name" value="P-loop containing nucleoside triphosphate hydrolases"/>
    <property type="match status" value="2"/>
</dbReference>
<organism evidence="14 15">
    <name type="scientific">Lonchura striata</name>
    <name type="common">white-rumped munia</name>
    <dbReference type="NCBI Taxonomy" id="40157"/>
    <lineage>
        <taxon>Eukaryota</taxon>
        <taxon>Metazoa</taxon>
        <taxon>Chordata</taxon>
        <taxon>Craniata</taxon>
        <taxon>Vertebrata</taxon>
        <taxon>Euteleostomi</taxon>
        <taxon>Archelosauria</taxon>
        <taxon>Archosauria</taxon>
        <taxon>Dinosauria</taxon>
        <taxon>Saurischia</taxon>
        <taxon>Theropoda</taxon>
        <taxon>Coelurosauria</taxon>
        <taxon>Aves</taxon>
        <taxon>Neognathae</taxon>
        <taxon>Neoaves</taxon>
        <taxon>Telluraves</taxon>
        <taxon>Australaves</taxon>
        <taxon>Passeriformes</taxon>
        <taxon>Passeroidea</taxon>
        <taxon>Estrildidae</taxon>
        <taxon>Estrildinae</taxon>
        <taxon>Lonchura</taxon>
    </lineage>
</organism>
<dbReference type="InterPro" id="IPR005225">
    <property type="entry name" value="Small_GTP-bd"/>
</dbReference>
<dbReference type="AlphaFoldDB" id="A0A218UV30"/>
<dbReference type="SMART" id="SM00174">
    <property type="entry name" value="RHO"/>
    <property type="match status" value="1"/>
</dbReference>
<evidence type="ECO:0000256" key="7">
    <source>
        <dbReference type="ARBA" id="ARBA00022801"/>
    </source>
</evidence>
<keyword evidence="8" id="KW-0460">Magnesium</keyword>
<keyword evidence="9" id="KW-0653">Protein transport</keyword>
<proteinExistence type="inferred from homology"/>
<sequence length="290" mass="31907">MSCPGVRTILVGDSGVGKTSLLVQFDQGKFIPGSFSATVGIGFTVMLLGDSGVGKTCFLLQFKDGAFLSGTFIATVGIDFRNKVVVVDGVKVKLQIWDTAGQERFRSVTHAYYRDAQALLLLYDITSKMSFDNIRAWLTEIHEYAQKDVVIMLLGNKILHDAGYWMPSRVPEPPWLLDALRASTAVTCLQILGQGREGMTLKPRPGYRDDSEGQEGILVIATDGVVLLLQEYGVPFMETSAKTGMNVELAFLAIAKELKQRAGQPLDEPHFQIHEYIESQKKKSSCCAFS</sequence>
<evidence type="ECO:0000256" key="2">
    <source>
        <dbReference type="ARBA" id="ARBA00006270"/>
    </source>
</evidence>
<dbReference type="SMART" id="SM00176">
    <property type="entry name" value="RAN"/>
    <property type="match status" value="1"/>
</dbReference>